<keyword evidence="2" id="KW-1003">Cell membrane</keyword>
<evidence type="ECO:0000256" key="6">
    <source>
        <dbReference type="ARBA" id="ARBA00023315"/>
    </source>
</evidence>
<keyword evidence="7" id="KW-0812">Transmembrane</keyword>
<dbReference type="PANTHER" id="PTHR30606:SF9">
    <property type="entry name" value="LIPID A BIOSYNTHESIS LAUROYLTRANSFERASE"/>
    <property type="match status" value="1"/>
</dbReference>
<keyword evidence="4 8" id="KW-0808">Transferase</keyword>
<keyword evidence="5 7" id="KW-0472">Membrane</keyword>
<evidence type="ECO:0000313" key="9">
    <source>
        <dbReference type="Proteomes" id="UP001221268"/>
    </source>
</evidence>
<evidence type="ECO:0000256" key="4">
    <source>
        <dbReference type="ARBA" id="ARBA00022679"/>
    </source>
</evidence>
<evidence type="ECO:0000313" key="8">
    <source>
        <dbReference type="EMBL" id="WCL72029.1"/>
    </source>
</evidence>
<evidence type="ECO:0000256" key="7">
    <source>
        <dbReference type="SAM" id="Phobius"/>
    </source>
</evidence>
<comment type="subcellular location">
    <subcellularLocation>
        <location evidence="1">Cell inner membrane</location>
    </subcellularLocation>
</comment>
<dbReference type="RefSeq" id="WP_272607550.1">
    <property type="nucleotide sequence ID" value="NZ_CP116766.1"/>
</dbReference>
<evidence type="ECO:0000256" key="5">
    <source>
        <dbReference type="ARBA" id="ARBA00023136"/>
    </source>
</evidence>
<protein>
    <submittedName>
        <fullName evidence="8">Glycosyl transferase family 2</fullName>
    </submittedName>
</protein>
<dbReference type="Pfam" id="PF03279">
    <property type="entry name" value="Lip_A_acyltrans"/>
    <property type="match status" value="1"/>
</dbReference>
<keyword evidence="6" id="KW-0012">Acyltransferase</keyword>
<dbReference type="PIRSF" id="PIRSF028561">
    <property type="entry name" value="Ac_Trasf"/>
    <property type="match status" value="1"/>
</dbReference>
<keyword evidence="7" id="KW-1133">Transmembrane helix</keyword>
<dbReference type="Proteomes" id="UP001221268">
    <property type="component" value="Chromosome"/>
</dbReference>
<dbReference type="GO" id="GO:0016740">
    <property type="term" value="F:transferase activity"/>
    <property type="evidence" value="ECO:0007669"/>
    <property type="project" value="UniProtKB-KW"/>
</dbReference>
<dbReference type="EMBL" id="CP116766">
    <property type="protein sequence ID" value="WCL72029.1"/>
    <property type="molecule type" value="Genomic_DNA"/>
</dbReference>
<keyword evidence="9" id="KW-1185">Reference proteome</keyword>
<dbReference type="InterPro" id="IPR004960">
    <property type="entry name" value="LipA_acyltrans"/>
</dbReference>
<feature type="transmembrane region" description="Helical" evidence="7">
    <location>
        <begin position="27"/>
        <end position="46"/>
    </location>
</feature>
<organism evidence="8 9">
    <name type="scientific">Neisseria lisongii</name>
    <dbReference type="NCBI Taxonomy" id="2912188"/>
    <lineage>
        <taxon>Bacteria</taxon>
        <taxon>Pseudomonadati</taxon>
        <taxon>Pseudomonadota</taxon>
        <taxon>Betaproteobacteria</taxon>
        <taxon>Neisseriales</taxon>
        <taxon>Neisseriaceae</taxon>
        <taxon>Neisseria</taxon>
    </lineage>
</organism>
<keyword evidence="3" id="KW-0997">Cell inner membrane</keyword>
<dbReference type="InterPro" id="IPR014548">
    <property type="entry name" value="Ac_Trasf"/>
</dbReference>
<sequence length="308" mass="35269">MNAEHWASQNERGHKFFLKLTAWMVRFLPPPLMRIATAAVCSYFYLTAARQRRCIRNYQQRLAAAFPNAAMPSFLPVYRQFLAFGEAIADRFAVWQHKIRYSDLVLDDSDNLYQDIRTHHARGQILICSHLGNIEICRALVGHHTGFKMNVLVHSRHAQAFNQALKEAGASDINLIQVEDLDAAAMLSLANRLDAGEWLAVAADRVPVRGEKTVSVDFLGHPARLPQGAWLMAHLLKAKTNTVFVLKKQGRYHLILRRFADVPNWKRSERNEQIALQVQRYADELAARAADVPLQWFNFYDFWADSET</sequence>
<evidence type="ECO:0000256" key="1">
    <source>
        <dbReference type="ARBA" id="ARBA00004533"/>
    </source>
</evidence>
<dbReference type="PANTHER" id="PTHR30606">
    <property type="entry name" value="LIPID A BIOSYNTHESIS LAUROYL ACYLTRANSFERASE"/>
    <property type="match status" value="1"/>
</dbReference>
<name>A0ABY7RK71_9NEIS</name>
<dbReference type="CDD" id="cd07984">
    <property type="entry name" value="LPLAT_LABLAT-like"/>
    <property type="match status" value="1"/>
</dbReference>
<evidence type="ECO:0000256" key="2">
    <source>
        <dbReference type="ARBA" id="ARBA00022475"/>
    </source>
</evidence>
<evidence type="ECO:0000256" key="3">
    <source>
        <dbReference type="ARBA" id="ARBA00022519"/>
    </source>
</evidence>
<proteinExistence type="predicted"/>
<accession>A0ABY7RK71</accession>
<gene>
    <name evidence="8" type="ORF">PJU73_02630</name>
</gene>
<reference evidence="8 9" key="1">
    <citation type="submission" date="2023-01" db="EMBL/GenBank/DDBJ databases">
        <authorList>
            <person name="Yang C."/>
        </authorList>
    </citation>
    <scope>NUCLEOTIDE SEQUENCE [LARGE SCALE GENOMIC DNA]</scope>
    <source>
        <strain evidence="8 9">ZJ106</strain>
    </source>
</reference>